<accession>A0A5C9A1G9</accession>
<name>A0A5C9A1G9_9GAMM</name>
<dbReference type="OrthoDB" id="7053758at2"/>
<sequence>MRCNNPVDTEEQREHEKLALHYFSHPDIVAEKEKVRAMWLELAQPSDVMRGCFDWAFEEVMFGAVVWALNQDPLYPKVITISRLPHRLGEQRVPGSRWGIDNPDSIYRVIPISGDERYVIHGRVAEQRLVENYFTLWSPTMQTVGLLDGKELVLDDDGSFTIHVDSDPCGDRANHVQTGPDAHEFYIRDVIFDWANDRANELRIERLGAEPPRPPRSEAENIALIKDYMHKWATNTTRWNAQAMDRPANEFSFTIDRDSDGALRNQIYIMGNFVLPDADTALVLEVQMGGADYFIAPITNVWGTTNEIVARSGCLNRHQALPNSDGSYTFVLSLRDPGLHNWLDPSAMSEGILTLRWAEFAGGRPGEDFGVRSRLVPLKELDQTLPADTPRVTPAEREEQLAARAASYAWRLARESSR</sequence>
<proteinExistence type="predicted"/>
<dbReference type="RefSeq" id="WP_148062545.1">
    <property type="nucleotide sequence ID" value="NZ_VRYZ01000001.1"/>
</dbReference>
<gene>
    <name evidence="1" type="ORF">FVW59_01970</name>
</gene>
<dbReference type="Proteomes" id="UP000321933">
    <property type="component" value="Unassembled WGS sequence"/>
</dbReference>
<dbReference type="EMBL" id="VRYZ01000001">
    <property type="protein sequence ID" value="TXS94703.1"/>
    <property type="molecule type" value="Genomic_DNA"/>
</dbReference>
<evidence type="ECO:0000313" key="2">
    <source>
        <dbReference type="Proteomes" id="UP000321933"/>
    </source>
</evidence>
<organism evidence="1 2">
    <name type="scientific">Parahaliea aestuarii</name>
    <dbReference type="NCBI Taxonomy" id="1852021"/>
    <lineage>
        <taxon>Bacteria</taxon>
        <taxon>Pseudomonadati</taxon>
        <taxon>Pseudomonadota</taxon>
        <taxon>Gammaproteobacteria</taxon>
        <taxon>Cellvibrionales</taxon>
        <taxon>Halieaceae</taxon>
        <taxon>Parahaliea</taxon>
    </lineage>
</organism>
<keyword evidence="2" id="KW-1185">Reference proteome</keyword>
<comment type="caution">
    <text evidence="1">The sequence shown here is derived from an EMBL/GenBank/DDBJ whole genome shotgun (WGS) entry which is preliminary data.</text>
</comment>
<evidence type="ECO:0000313" key="1">
    <source>
        <dbReference type="EMBL" id="TXS94703.1"/>
    </source>
</evidence>
<protein>
    <recommendedName>
        <fullName evidence="3">DUF1214 domain-containing protein</fullName>
    </recommendedName>
</protein>
<dbReference type="AlphaFoldDB" id="A0A5C9A1G9"/>
<reference evidence="1 2" key="1">
    <citation type="submission" date="2019-08" db="EMBL/GenBank/DDBJ databases">
        <title>Parahaliea maris sp. nov., isolated from the surface seawater.</title>
        <authorList>
            <person name="Liu Y."/>
        </authorList>
    </citation>
    <scope>NUCLEOTIDE SEQUENCE [LARGE SCALE GENOMIC DNA]</scope>
    <source>
        <strain evidence="1 2">S2-26</strain>
    </source>
</reference>
<evidence type="ECO:0008006" key="3">
    <source>
        <dbReference type="Google" id="ProtNLM"/>
    </source>
</evidence>